<dbReference type="EMBL" id="CAXLJM020000004">
    <property type="protein sequence ID" value="CAL8071053.1"/>
    <property type="molecule type" value="Genomic_DNA"/>
</dbReference>
<evidence type="ECO:0000313" key="2">
    <source>
        <dbReference type="Proteomes" id="UP001642540"/>
    </source>
</evidence>
<reference evidence="1 2" key="1">
    <citation type="submission" date="2024-08" db="EMBL/GenBank/DDBJ databases">
        <authorList>
            <person name="Cucini C."/>
            <person name="Frati F."/>
        </authorList>
    </citation>
    <scope>NUCLEOTIDE SEQUENCE [LARGE SCALE GENOMIC DNA]</scope>
</reference>
<evidence type="ECO:0000313" key="1">
    <source>
        <dbReference type="EMBL" id="CAL8071053.1"/>
    </source>
</evidence>
<protein>
    <submittedName>
        <fullName evidence="1">Uncharacterized protein</fullName>
    </submittedName>
</protein>
<accession>A0ABP1PP67</accession>
<keyword evidence="2" id="KW-1185">Reference proteome</keyword>
<sequence>MKCAAGFLIFDKAEETGGSTWLLHGMPPKCYQAGSQGPCDFNQVFLPKSQNSNHGKCMSLSHDSIRKLISGDREHDISQKFVSYNRIKRQITTDISEGDVNEGGEPSYPGPGFIGKDIPKIECRDDEVWSELRKRCVRIFSCGIC</sequence>
<gene>
    <name evidence="1" type="ORF">ODALV1_LOCUS1542</name>
</gene>
<comment type="caution">
    <text evidence="1">The sequence shown here is derived from an EMBL/GenBank/DDBJ whole genome shotgun (WGS) entry which is preliminary data.</text>
</comment>
<name>A0ABP1PP67_9HEXA</name>
<organism evidence="1 2">
    <name type="scientific">Orchesella dallaii</name>
    <dbReference type="NCBI Taxonomy" id="48710"/>
    <lineage>
        <taxon>Eukaryota</taxon>
        <taxon>Metazoa</taxon>
        <taxon>Ecdysozoa</taxon>
        <taxon>Arthropoda</taxon>
        <taxon>Hexapoda</taxon>
        <taxon>Collembola</taxon>
        <taxon>Entomobryomorpha</taxon>
        <taxon>Entomobryoidea</taxon>
        <taxon>Orchesellidae</taxon>
        <taxon>Orchesellinae</taxon>
        <taxon>Orchesella</taxon>
    </lineage>
</organism>
<proteinExistence type="predicted"/>
<dbReference type="Proteomes" id="UP001642540">
    <property type="component" value="Unassembled WGS sequence"/>
</dbReference>